<proteinExistence type="predicted"/>
<evidence type="ECO:0000313" key="1">
    <source>
        <dbReference type="EMBL" id="GIY56615.1"/>
    </source>
</evidence>
<dbReference type="Proteomes" id="UP001054837">
    <property type="component" value="Unassembled WGS sequence"/>
</dbReference>
<keyword evidence="2" id="KW-1185">Reference proteome</keyword>
<accession>A0AAV4UFY2</accession>
<evidence type="ECO:0000313" key="2">
    <source>
        <dbReference type="Proteomes" id="UP001054837"/>
    </source>
</evidence>
<comment type="caution">
    <text evidence="1">The sequence shown here is derived from an EMBL/GenBank/DDBJ whole genome shotgun (WGS) entry which is preliminary data.</text>
</comment>
<dbReference type="EMBL" id="BPLQ01011207">
    <property type="protein sequence ID" value="GIY56615.1"/>
    <property type="molecule type" value="Genomic_DNA"/>
</dbReference>
<sequence length="81" mass="9034">MTEDCELLVGAGGYLPCNIFRCRPEVVVIGSFDTICVCTLFEEELFGKLDSLAAHYEVASGTVELYFTMAKLEIKQRMTLC</sequence>
<dbReference type="AlphaFoldDB" id="A0AAV4UFY2"/>
<protein>
    <submittedName>
        <fullName evidence="1">Uncharacterized protein</fullName>
    </submittedName>
</protein>
<name>A0AAV4UFY2_9ARAC</name>
<reference evidence="1 2" key="1">
    <citation type="submission" date="2021-06" db="EMBL/GenBank/DDBJ databases">
        <title>Caerostris darwini draft genome.</title>
        <authorList>
            <person name="Kono N."/>
            <person name="Arakawa K."/>
        </authorList>
    </citation>
    <scope>NUCLEOTIDE SEQUENCE [LARGE SCALE GENOMIC DNA]</scope>
</reference>
<gene>
    <name evidence="1" type="ORF">CDAR_98261</name>
</gene>
<organism evidence="1 2">
    <name type="scientific">Caerostris darwini</name>
    <dbReference type="NCBI Taxonomy" id="1538125"/>
    <lineage>
        <taxon>Eukaryota</taxon>
        <taxon>Metazoa</taxon>
        <taxon>Ecdysozoa</taxon>
        <taxon>Arthropoda</taxon>
        <taxon>Chelicerata</taxon>
        <taxon>Arachnida</taxon>
        <taxon>Araneae</taxon>
        <taxon>Araneomorphae</taxon>
        <taxon>Entelegynae</taxon>
        <taxon>Araneoidea</taxon>
        <taxon>Araneidae</taxon>
        <taxon>Caerostris</taxon>
    </lineage>
</organism>